<evidence type="ECO:0000256" key="1">
    <source>
        <dbReference type="ARBA" id="ARBA00022441"/>
    </source>
</evidence>
<dbReference type="Gene3D" id="3.30.710.10">
    <property type="entry name" value="Potassium Channel Kv1.1, Chain A"/>
    <property type="match status" value="1"/>
</dbReference>
<gene>
    <name evidence="5" type="primary">KLHL21</name>
</gene>
<dbReference type="InterPro" id="IPR000210">
    <property type="entry name" value="BTB/POZ_dom"/>
</dbReference>
<dbReference type="CTD" id="9903"/>
<dbReference type="Pfam" id="PF00651">
    <property type="entry name" value="BTB"/>
    <property type="match status" value="1"/>
</dbReference>
<dbReference type="PIRSF" id="PIRSF037037">
    <property type="entry name" value="Kelch-like_protein_gigaxonin"/>
    <property type="match status" value="1"/>
</dbReference>
<feature type="domain" description="BTB" evidence="3">
    <location>
        <begin position="62"/>
        <end position="130"/>
    </location>
</feature>
<dbReference type="RefSeq" id="XP_032818099.1">
    <property type="nucleotide sequence ID" value="XM_032962208.1"/>
</dbReference>
<dbReference type="SMART" id="SM00612">
    <property type="entry name" value="Kelch"/>
    <property type="match status" value="5"/>
</dbReference>
<dbReference type="InterPro" id="IPR015915">
    <property type="entry name" value="Kelch-typ_b-propeller"/>
</dbReference>
<dbReference type="InterPro" id="IPR011705">
    <property type="entry name" value="BACK"/>
</dbReference>
<evidence type="ECO:0000313" key="5">
    <source>
        <dbReference type="RefSeq" id="XP_032818099.1"/>
    </source>
</evidence>
<dbReference type="KEGG" id="pmrn:116946927"/>
<dbReference type="Pfam" id="PF01344">
    <property type="entry name" value="Kelch_1"/>
    <property type="match status" value="2"/>
</dbReference>
<dbReference type="PANTHER" id="PTHR24412:SF255">
    <property type="entry name" value="KELCH-LIKE PROTEIN 21"/>
    <property type="match status" value="1"/>
</dbReference>
<organism evidence="4 5">
    <name type="scientific">Petromyzon marinus</name>
    <name type="common">Sea lamprey</name>
    <dbReference type="NCBI Taxonomy" id="7757"/>
    <lineage>
        <taxon>Eukaryota</taxon>
        <taxon>Metazoa</taxon>
        <taxon>Chordata</taxon>
        <taxon>Craniata</taxon>
        <taxon>Vertebrata</taxon>
        <taxon>Cyclostomata</taxon>
        <taxon>Hyperoartia</taxon>
        <taxon>Petromyzontiformes</taxon>
        <taxon>Petromyzontidae</taxon>
        <taxon>Petromyzon</taxon>
    </lineage>
</organism>
<dbReference type="SMART" id="SM00225">
    <property type="entry name" value="BTB"/>
    <property type="match status" value="1"/>
</dbReference>
<protein>
    <submittedName>
        <fullName evidence="5">Kelch-like protein 21 isoform X1</fullName>
    </submittedName>
</protein>
<dbReference type="AlphaFoldDB" id="A0AAJ7TIN0"/>
<dbReference type="Pfam" id="PF07707">
    <property type="entry name" value="BACK"/>
    <property type="match status" value="1"/>
</dbReference>
<evidence type="ECO:0000313" key="4">
    <source>
        <dbReference type="Proteomes" id="UP001318040"/>
    </source>
</evidence>
<dbReference type="PANTHER" id="PTHR24412">
    <property type="entry name" value="KELCH PROTEIN"/>
    <property type="match status" value="1"/>
</dbReference>
<evidence type="ECO:0000256" key="2">
    <source>
        <dbReference type="ARBA" id="ARBA00022737"/>
    </source>
</evidence>
<dbReference type="InterPro" id="IPR017096">
    <property type="entry name" value="BTB-kelch_protein"/>
</dbReference>
<dbReference type="PROSITE" id="PS50097">
    <property type="entry name" value="BTB"/>
    <property type="match status" value="1"/>
</dbReference>
<dbReference type="SMART" id="SM00875">
    <property type="entry name" value="BACK"/>
    <property type="match status" value="1"/>
</dbReference>
<name>A0AAJ7TIN0_PETMA</name>
<dbReference type="SUPFAM" id="SSF54695">
    <property type="entry name" value="POZ domain"/>
    <property type="match status" value="1"/>
</dbReference>
<reference evidence="5" key="1">
    <citation type="submission" date="2025-08" db="UniProtKB">
        <authorList>
            <consortium name="RefSeq"/>
        </authorList>
    </citation>
    <scope>IDENTIFICATION</scope>
    <source>
        <tissue evidence="5">Sperm</tissue>
    </source>
</reference>
<dbReference type="Gene3D" id="1.25.40.420">
    <property type="match status" value="1"/>
</dbReference>
<keyword evidence="2" id="KW-0677">Repeat</keyword>
<dbReference type="Gene3D" id="2.120.10.80">
    <property type="entry name" value="Kelch-type beta propeller"/>
    <property type="match status" value="2"/>
</dbReference>
<keyword evidence="4" id="KW-1185">Reference proteome</keyword>
<dbReference type="FunFam" id="1.25.40.420:FF:000001">
    <property type="entry name" value="Kelch-like family member 12"/>
    <property type="match status" value="1"/>
</dbReference>
<proteinExistence type="predicted"/>
<accession>A0AAJ7TIN0</accession>
<sequence length="662" mass="73063">MFLRGARRSGGKRARMEEDEIRAGDFVIIGSDEDETLCQHDTAYAGALLAGLAELRAQGKLCDVALRADGLTYPCHRAVLAAASPYFRAMFAGGPLRESREQTVQLQEVSAGSLSLLLDFAYTGRVCVTGDNAEPLLRAADLLQFPAVKEACCRYLARHLDPANCLDMQAFAEAFACPSLVEDARIFALGHIAEIGASEDFERLPAKRLSELLGDDRLSVDKEEAAYQLALRWVHADPQNRQRFWPELFERVRLPFVRRFFLLAHVESEPLVHRSPRCLRLLREARVLQGALQDRHDRLCPLRFHPRPSTGLAEILVAVGGCDQDCEELVSVDCHNPVTGQWRYLAALPERVGGGYSIAALGNDIYVTGGSDGTTVFSSVWRYNSGVNEWSEAPEMSRAREYHASAALAGCLYVVAPDGCECFDPAEGRWRPMRPLPQPLENVSATACRGRVYTVGSPRLAGGGVGWGAGGVITDVVVHCYEPDTDSWAEIECADGMPGWSYVLDVVALDGIIYFIREDSTQVDALDPIKSRWIRIPPMNQVHVGGSVAPLGGRLYVSGGYDDSFELSDMVECYDPAAGRWEVVGRLPQPTFWHGSVSIFRQFMPPGATTAVTTTAAAQQHPPPQLHARHARHANNHNHNNNNNNHQHRQHMDVLLDEHMVH</sequence>
<dbReference type="SUPFAM" id="SSF117281">
    <property type="entry name" value="Kelch motif"/>
    <property type="match status" value="1"/>
</dbReference>
<dbReference type="Proteomes" id="UP001318040">
    <property type="component" value="Chromosome 28"/>
</dbReference>
<dbReference type="InterPro" id="IPR011333">
    <property type="entry name" value="SKP1/BTB/POZ_sf"/>
</dbReference>
<evidence type="ECO:0000259" key="3">
    <source>
        <dbReference type="PROSITE" id="PS50097"/>
    </source>
</evidence>
<dbReference type="InterPro" id="IPR006652">
    <property type="entry name" value="Kelch_1"/>
</dbReference>
<keyword evidence="1" id="KW-0880">Kelch repeat</keyword>